<evidence type="ECO:0000256" key="1">
    <source>
        <dbReference type="SAM" id="Phobius"/>
    </source>
</evidence>
<organism evidence="2 3">
    <name type="scientific">Mycoplasma seminis</name>
    <dbReference type="NCBI Taxonomy" id="512749"/>
    <lineage>
        <taxon>Bacteria</taxon>
        <taxon>Bacillati</taxon>
        <taxon>Mycoplasmatota</taxon>
        <taxon>Mollicutes</taxon>
        <taxon>Mycoplasmataceae</taxon>
        <taxon>Mycoplasma</taxon>
    </lineage>
</organism>
<feature type="transmembrane region" description="Helical" evidence="1">
    <location>
        <begin position="125"/>
        <end position="144"/>
    </location>
</feature>
<feature type="transmembrane region" description="Helical" evidence="1">
    <location>
        <begin position="56"/>
        <end position="81"/>
    </location>
</feature>
<proteinExistence type="predicted"/>
<keyword evidence="1" id="KW-0472">Membrane</keyword>
<reference evidence="2" key="1">
    <citation type="submission" date="2023-08" db="EMBL/GenBank/DDBJ databases">
        <title>Complete genome sequence of Mycoplasma seminis 2200.</title>
        <authorList>
            <person name="Spergser J."/>
        </authorList>
    </citation>
    <scope>NUCLEOTIDE SEQUENCE [LARGE SCALE GENOMIC DNA]</scope>
    <source>
        <strain evidence="2">2200</strain>
    </source>
</reference>
<dbReference type="EMBL" id="CP132191">
    <property type="protein sequence ID" value="WLP85523.1"/>
    <property type="molecule type" value="Genomic_DNA"/>
</dbReference>
<keyword evidence="1" id="KW-1133">Transmembrane helix</keyword>
<dbReference type="RefSeq" id="WP_305937955.1">
    <property type="nucleotide sequence ID" value="NZ_CP132191.1"/>
</dbReference>
<evidence type="ECO:0000313" key="2">
    <source>
        <dbReference type="EMBL" id="WLP85523.1"/>
    </source>
</evidence>
<gene>
    <name evidence="2" type="ORF">Q8852_04375</name>
</gene>
<evidence type="ECO:0008006" key="4">
    <source>
        <dbReference type="Google" id="ProtNLM"/>
    </source>
</evidence>
<evidence type="ECO:0000313" key="3">
    <source>
        <dbReference type="Proteomes" id="UP001237011"/>
    </source>
</evidence>
<name>A0ABY9HA92_9MOLU</name>
<keyword evidence="1" id="KW-0812">Transmembrane</keyword>
<accession>A0ABY9HA92</accession>
<dbReference type="Proteomes" id="UP001237011">
    <property type="component" value="Chromosome"/>
</dbReference>
<feature type="transmembrane region" description="Helical" evidence="1">
    <location>
        <begin position="93"/>
        <end position="113"/>
    </location>
</feature>
<sequence length="167" mass="19294">MMKDKNKLIFILTMVFSFITLILFTFPDQLQAVVAGGKGNKIFLSFWDSGEYQSAMFMPLANCAAYFFLIFTFSCIFEYILKENRICKIAFRTLSWLTGLCSIAFMIAVFATIPIDAKLQYTKFGLTPAFVFIFLLFSFNTFIWNDLAKFFKINEKAIWKDEAVQNA</sequence>
<keyword evidence="3" id="KW-1185">Reference proteome</keyword>
<protein>
    <recommendedName>
        <fullName evidence="4">DUF4293 family protein</fullName>
    </recommendedName>
</protein>